<reference evidence="11" key="2">
    <citation type="submission" date="2017-01" db="EMBL/GenBank/DDBJ databases">
        <authorList>
            <person name="Mah S.A."/>
            <person name="Swanson W.J."/>
            <person name="Moy G.W."/>
            <person name="Vacquier V.D."/>
        </authorList>
    </citation>
    <scope>NUCLEOTIDE SEQUENCE</scope>
</reference>
<name>Q6UCS4_9PROT</name>
<dbReference type="InterPro" id="IPR047867">
    <property type="entry name" value="Ribosomal_uL22_bac/org-type"/>
</dbReference>
<sequence>MRQLVRKDNEAYAIQRNMRVSPSKANAVLEMIRGKKASEALNLLKFSSRGIAKNISKVLNSAIANAENNHQLDIDILKVTEAYCGKGMVMKRWRARAKGRPGRINKFLTNITIKVSEDQVKEVKKVKAK</sequence>
<keyword evidence="5 7" id="KW-0687">Ribonucleoprotein</keyword>
<evidence type="ECO:0000313" key="11">
    <source>
        <dbReference type="EMBL" id="AAR05316.1"/>
    </source>
</evidence>
<reference evidence="11" key="1">
    <citation type="journal article" date="2003" name="Proc. Natl. Acad. Sci. U.S.A.">
        <title>Proteorhodopsin genes are distributed among divergent marine bacterial taxa.</title>
        <authorList>
            <person name="De La Torre J.R."/>
            <person name="Christianson L.M."/>
            <person name="Beja O."/>
            <person name="Suzuki M.T."/>
            <person name="Karl D.M."/>
            <person name="Heidelberg J."/>
            <person name="DeLong E.F."/>
        </authorList>
    </citation>
    <scope>NUCLEOTIDE SEQUENCE</scope>
</reference>
<dbReference type="AlphaFoldDB" id="Q6UCS4"/>
<protein>
    <recommendedName>
        <fullName evidence="6 7">Large ribosomal subunit protein uL22</fullName>
    </recommendedName>
</protein>
<comment type="subunit">
    <text evidence="7 9">Part of the 50S ribosomal subunit.</text>
</comment>
<keyword evidence="4 7" id="KW-0689">Ribosomal protein</keyword>
<evidence type="ECO:0000256" key="6">
    <source>
        <dbReference type="ARBA" id="ARBA00035207"/>
    </source>
</evidence>
<dbReference type="PROSITE" id="PS00464">
    <property type="entry name" value="RIBOSOMAL_L22"/>
    <property type="match status" value="1"/>
</dbReference>
<dbReference type="PANTHER" id="PTHR13501:SF8">
    <property type="entry name" value="LARGE RIBOSOMAL SUBUNIT PROTEIN UL22M"/>
    <property type="match status" value="1"/>
</dbReference>
<accession>Q6UCS4</accession>
<dbReference type="InterPro" id="IPR036394">
    <property type="entry name" value="Ribosomal_uL22_sf"/>
</dbReference>
<keyword evidence="3 7" id="KW-0694">RNA-binding</keyword>
<dbReference type="GO" id="GO:0006412">
    <property type="term" value="P:translation"/>
    <property type="evidence" value="ECO:0007669"/>
    <property type="project" value="UniProtKB-UniRule"/>
</dbReference>
<keyword evidence="2 7" id="KW-0699">rRNA-binding</keyword>
<evidence type="ECO:0000256" key="7">
    <source>
        <dbReference type="HAMAP-Rule" id="MF_01331"/>
    </source>
</evidence>
<gene>
    <name evidence="7" type="primary">rplV</name>
    <name evidence="11" type="ORF">HOT2C01.02</name>
</gene>
<proteinExistence type="inferred from homology"/>
<comment type="function">
    <text evidence="7 10">This protein binds specifically to 23S rRNA; its binding is stimulated by other ribosomal proteins, e.g., L4, L17, and L20. It is important during the early stages of 50S assembly. It makes multiple contacts with different domains of the 23S rRNA in the assembled 50S subunit and ribosome.</text>
</comment>
<evidence type="ECO:0000256" key="3">
    <source>
        <dbReference type="ARBA" id="ARBA00022884"/>
    </source>
</evidence>
<organism evidence="11">
    <name type="scientific">uncultured marine alpha proteobacterium HOT2C01</name>
    <dbReference type="NCBI Taxonomy" id="248049"/>
    <lineage>
        <taxon>Bacteria</taxon>
        <taxon>Pseudomonadati</taxon>
        <taxon>Pseudomonadota</taxon>
        <taxon>Alphaproteobacteria</taxon>
        <taxon>environmental samples</taxon>
    </lineage>
</organism>
<dbReference type="SUPFAM" id="SSF54843">
    <property type="entry name" value="Ribosomal protein L22"/>
    <property type="match status" value="1"/>
</dbReference>
<dbReference type="PANTHER" id="PTHR13501">
    <property type="entry name" value="CHLOROPLAST 50S RIBOSOMAL PROTEIN L22-RELATED"/>
    <property type="match status" value="1"/>
</dbReference>
<dbReference type="HAMAP" id="MF_01331_B">
    <property type="entry name" value="Ribosomal_uL22_B"/>
    <property type="match status" value="1"/>
</dbReference>
<evidence type="ECO:0000256" key="2">
    <source>
        <dbReference type="ARBA" id="ARBA00022730"/>
    </source>
</evidence>
<evidence type="ECO:0000256" key="9">
    <source>
        <dbReference type="RuleBase" id="RU004006"/>
    </source>
</evidence>
<dbReference type="InterPro" id="IPR018260">
    <property type="entry name" value="Ribosomal_uL22_CS"/>
</dbReference>
<comment type="similarity">
    <text evidence="1 7 8">Belongs to the universal ribosomal protein uL22 family.</text>
</comment>
<evidence type="ECO:0000256" key="5">
    <source>
        <dbReference type="ARBA" id="ARBA00023274"/>
    </source>
</evidence>
<dbReference type="GO" id="GO:0019843">
    <property type="term" value="F:rRNA binding"/>
    <property type="evidence" value="ECO:0007669"/>
    <property type="project" value="UniProtKB-UniRule"/>
</dbReference>
<evidence type="ECO:0000256" key="4">
    <source>
        <dbReference type="ARBA" id="ARBA00022980"/>
    </source>
</evidence>
<evidence type="ECO:0000256" key="1">
    <source>
        <dbReference type="ARBA" id="ARBA00009451"/>
    </source>
</evidence>
<evidence type="ECO:0000256" key="10">
    <source>
        <dbReference type="RuleBase" id="RU004008"/>
    </source>
</evidence>
<evidence type="ECO:0000256" key="8">
    <source>
        <dbReference type="RuleBase" id="RU004005"/>
    </source>
</evidence>
<dbReference type="GO" id="GO:0022625">
    <property type="term" value="C:cytosolic large ribosomal subunit"/>
    <property type="evidence" value="ECO:0007669"/>
    <property type="project" value="TreeGrafter"/>
</dbReference>
<comment type="function">
    <text evidence="7">The globular domain of the protein is located near the polypeptide exit tunnel on the outside of the subunit, while an extended beta-hairpin is found that lines the wall of the exit tunnel in the center of the 70S ribosome.</text>
</comment>
<dbReference type="Pfam" id="PF00237">
    <property type="entry name" value="Ribosomal_L22"/>
    <property type="match status" value="1"/>
</dbReference>
<dbReference type="Gene3D" id="3.90.470.10">
    <property type="entry name" value="Ribosomal protein L22/L17"/>
    <property type="match status" value="1"/>
</dbReference>
<dbReference type="CDD" id="cd00336">
    <property type="entry name" value="Ribosomal_L22"/>
    <property type="match status" value="1"/>
</dbReference>
<dbReference type="EMBL" id="AY372455">
    <property type="protein sequence ID" value="AAR05316.1"/>
    <property type="molecule type" value="Genomic_DNA"/>
</dbReference>
<dbReference type="InterPro" id="IPR005727">
    <property type="entry name" value="Ribosomal_uL22_bac/chlpt-type"/>
</dbReference>
<dbReference type="InterPro" id="IPR001063">
    <property type="entry name" value="Ribosomal_uL22"/>
</dbReference>
<dbReference type="NCBIfam" id="TIGR01044">
    <property type="entry name" value="rplV_bact"/>
    <property type="match status" value="1"/>
</dbReference>
<dbReference type="GO" id="GO:0003735">
    <property type="term" value="F:structural constituent of ribosome"/>
    <property type="evidence" value="ECO:0007669"/>
    <property type="project" value="InterPro"/>
</dbReference>